<evidence type="ECO:0000259" key="1">
    <source>
        <dbReference type="SMART" id="SM00731"/>
    </source>
</evidence>
<protein>
    <submittedName>
        <fullName evidence="2">SprT-like family protein</fullName>
    </submittedName>
</protein>
<dbReference type="STRING" id="2035.RU06_02675"/>
<proteinExistence type="predicted"/>
<dbReference type="AlphaFoldDB" id="A0A4R6DLJ6"/>
<organism evidence="2 3">
    <name type="scientific">Curtobacterium flaccumfaciens</name>
    <dbReference type="NCBI Taxonomy" id="2035"/>
    <lineage>
        <taxon>Bacteria</taxon>
        <taxon>Bacillati</taxon>
        <taxon>Actinomycetota</taxon>
        <taxon>Actinomycetes</taxon>
        <taxon>Micrococcales</taxon>
        <taxon>Microbacteriaceae</taxon>
        <taxon>Curtobacterium</taxon>
    </lineage>
</organism>
<reference evidence="2 3" key="1">
    <citation type="submission" date="2019-03" db="EMBL/GenBank/DDBJ databases">
        <title>Genomic analyses of the natural microbiome of Caenorhabditis elegans.</title>
        <authorList>
            <person name="Samuel B."/>
        </authorList>
    </citation>
    <scope>NUCLEOTIDE SEQUENCE [LARGE SCALE GENOMIC DNA]</scope>
    <source>
        <strain evidence="2 3">JUb65</strain>
    </source>
</reference>
<dbReference type="Pfam" id="PF10263">
    <property type="entry name" value="SprT-like"/>
    <property type="match status" value="1"/>
</dbReference>
<dbReference type="EMBL" id="SNVW01000003">
    <property type="protein sequence ID" value="TDN45324.1"/>
    <property type="molecule type" value="Genomic_DNA"/>
</dbReference>
<feature type="domain" description="SprT-like" evidence="1">
    <location>
        <begin position="20"/>
        <end position="159"/>
    </location>
</feature>
<dbReference type="SMART" id="SM00731">
    <property type="entry name" value="SprT"/>
    <property type="match status" value="1"/>
</dbReference>
<evidence type="ECO:0000313" key="2">
    <source>
        <dbReference type="EMBL" id="TDN45324.1"/>
    </source>
</evidence>
<dbReference type="GO" id="GO:0006950">
    <property type="term" value="P:response to stress"/>
    <property type="evidence" value="ECO:0007669"/>
    <property type="project" value="UniProtKB-ARBA"/>
</dbReference>
<name>A0A4R6DLJ6_9MICO</name>
<gene>
    <name evidence="2" type="ORF">EDF64_103248</name>
</gene>
<evidence type="ECO:0000313" key="3">
    <source>
        <dbReference type="Proteomes" id="UP000295764"/>
    </source>
</evidence>
<dbReference type="Gene3D" id="3.30.2010.10">
    <property type="entry name" value="Metalloproteases ('zincins'), catalytic domain"/>
    <property type="match status" value="1"/>
</dbReference>
<comment type="caution">
    <text evidence="2">The sequence shown here is derived from an EMBL/GenBank/DDBJ whole genome shotgun (WGS) entry which is preliminary data.</text>
</comment>
<sequence>MTTEATPATETARARRERQATLESVRARAEQLMTAHLGAGTWSFDFDHAKTRAGQCDFARRRITVSRHLAVRFSEDDVDQVLLHEIAHALAGVRAAHGPTWRRTARALGYTGSRLHDGPVASELAPWIGTCPAGHDHFRYRTPTRPLACARCARRFDARNVITWTRRADQERSATA</sequence>
<dbReference type="Proteomes" id="UP000295764">
    <property type="component" value="Unassembled WGS sequence"/>
</dbReference>
<dbReference type="InterPro" id="IPR006640">
    <property type="entry name" value="SprT-like_domain"/>
</dbReference>
<accession>A0A4R6DLJ6</accession>
<dbReference type="RefSeq" id="WP_279512725.1">
    <property type="nucleotide sequence ID" value="NZ_SNVW01000003.1"/>
</dbReference>